<dbReference type="EMBL" id="JAXIVS010000020">
    <property type="protein sequence ID" value="MDY7232441.1"/>
    <property type="molecule type" value="Genomic_DNA"/>
</dbReference>
<keyword evidence="2" id="KW-0812">Transmembrane</keyword>
<protein>
    <submittedName>
        <fullName evidence="3">Uncharacterized protein</fullName>
    </submittedName>
</protein>
<evidence type="ECO:0000256" key="1">
    <source>
        <dbReference type="SAM" id="MobiDB-lite"/>
    </source>
</evidence>
<keyword evidence="2" id="KW-1133">Transmembrane helix</keyword>
<evidence type="ECO:0000313" key="4">
    <source>
        <dbReference type="Proteomes" id="UP001291309"/>
    </source>
</evidence>
<dbReference type="RefSeq" id="WP_321551155.1">
    <property type="nucleotide sequence ID" value="NZ_JAXIVS010000020.1"/>
</dbReference>
<dbReference type="Proteomes" id="UP001291309">
    <property type="component" value="Unassembled WGS sequence"/>
</dbReference>
<feature type="transmembrane region" description="Helical" evidence="2">
    <location>
        <begin position="192"/>
        <end position="213"/>
    </location>
</feature>
<accession>A0ABU5HGS7</accession>
<feature type="region of interest" description="Disordered" evidence="1">
    <location>
        <begin position="325"/>
        <end position="344"/>
    </location>
</feature>
<feature type="transmembrane region" description="Helical" evidence="2">
    <location>
        <begin position="285"/>
        <end position="311"/>
    </location>
</feature>
<proteinExistence type="predicted"/>
<evidence type="ECO:0000313" key="3">
    <source>
        <dbReference type="EMBL" id="MDY7232441.1"/>
    </source>
</evidence>
<keyword evidence="2" id="KW-0472">Membrane</keyword>
<keyword evidence="4" id="KW-1185">Reference proteome</keyword>
<gene>
    <name evidence="3" type="ORF">SYV04_39000</name>
</gene>
<feature type="transmembrane region" description="Helical" evidence="2">
    <location>
        <begin position="12"/>
        <end position="33"/>
    </location>
</feature>
<organism evidence="3 4">
    <name type="scientific">Hyalangium rubrum</name>
    <dbReference type="NCBI Taxonomy" id="3103134"/>
    <lineage>
        <taxon>Bacteria</taxon>
        <taxon>Pseudomonadati</taxon>
        <taxon>Myxococcota</taxon>
        <taxon>Myxococcia</taxon>
        <taxon>Myxococcales</taxon>
        <taxon>Cystobacterineae</taxon>
        <taxon>Archangiaceae</taxon>
        <taxon>Hyalangium</taxon>
    </lineage>
</organism>
<evidence type="ECO:0000256" key="2">
    <source>
        <dbReference type="SAM" id="Phobius"/>
    </source>
</evidence>
<sequence>MSMFGSEILDVAIGLILVYLLLSLICSAVREALEGWMKSRAIHLELGIRELLHDLKGEGLAQSLYKHPLIFSLYQGGYDEKQIDPKRQRMPGRSQLPSYIPASNFALALMDIVARGSDMANVAHADASAPTISLERLRTSVGEIKNAAVQRALLIAIDTANGSLAQAQKNIEGWFNSSMDRVSGWYKRRTQAILFILGLGITIALNVNSLTLIDYLSKDDAIRKAVVAEAEARARGESQPKLPMRERYTELQNLGLPIGWEAGWPGPQREVLEGKKLERFSAGWLWAYVFQPIFGWLCTAFAIMLGAPFWFDLLNKFMVIRSTVKPHEKSPEEGSEDRQKPAPK</sequence>
<comment type="caution">
    <text evidence="3">The sequence shown here is derived from an EMBL/GenBank/DDBJ whole genome shotgun (WGS) entry which is preliminary data.</text>
</comment>
<reference evidence="3 4" key="1">
    <citation type="submission" date="2023-12" db="EMBL/GenBank/DDBJ databases">
        <title>the genome sequence of Hyalangium sp. s54d21.</title>
        <authorList>
            <person name="Zhang X."/>
        </authorList>
    </citation>
    <scope>NUCLEOTIDE SEQUENCE [LARGE SCALE GENOMIC DNA]</scope>
    <source>
        <strain evidence="4">s54d21</strain>
    </source>
</reference>
<name>A0ABU5HGS7_9BACT</name>